<sequence length="1316" mass="138047">MPGMDGVRGACSFGEELRRLRGERGISLTALARSIHYSKGYLSKIENGGKPPTPDVARRCDEALDAGGALLRLVADVPAARRPPAPSSSAAAPAAQLPHPADAVCPYRGLAAFGPEHARWFFGRERATAELVGRLAERAGTGPLAVVASSGAGKSSLLRAGLVPALRRGALPVEGSSGWPVAVCTPTAHPLKELLRCVTEALGSGPAVSPESLRTRPGGLADAVRTLLSTRRLVLLVDQFEETFTLCADEAERRAFVAVLSALAVPADTDGDDVPPPGVVVLGVRADFSGRCLDHPELAAVFSHGLFALGPMTGAELRESITLPARRAGLTLEAGLVGLLLRDVGAAGTGRGDGQDDLAPASPGALPLLAHALLVTWQQRTDRTLTVAGYETTGGIHGAIARTAEAVFTRLRPVEQEMARRVLVRLVQVGAGDGGGDGGGDSDAATRRRASRERLLEQLPDRHAVETALDAFVRARLVTVDRDAVEITHEALLRAWPRLRGWIGTNRAGLLIHQQLAEAAAEWVREGRDPGLLYRGTRLAAVREWAEQTDGRAGLGPYEHEFLDASRAQEVAGKEAQRRRVRTHRRLLVLLGALLVLALLAGGTAFHQRSRAVDERRVAQSQAMAVRSGALASGQPEASMRLAAEAYRTAPTTEARGALLSTQAQYFAGRLVGHTGRVNSVAFSPDDRLLASASSDGTVRLWGGADHRRAVDTLTGHGGPVLSVAFSPDGRLIASAGADGTVRLWGAADRHPAGTLLGHGGAVRSVSFGPGGRTLASGGADRTVRVWDVPRRRALATLRGHRDSVHGVAFSPDGRSVASGSADRTIRIWDAAGRGTPVTLRGHSDGVLGIAFSPDGRGIASGGADRTVRLWDVRHRRAEATLTGHSDDVNAVAYGADGATVVSAGGEGVAKVWDTASHRVTAAPAGHTDYALGAAVSGGNLVATAGFDQSVVLWDLDRAALTARPFAEAWQSAVAPDGRVVASASVDRTVKVWDVRRHRPLTTLTGHTGSVFGVAFSPDGHLLASASADRTVKLWDIRRHRPLTTLTGHTGSVFGVAFSPDGHLLASASADRTVKLWDIRRHRLLTTLTGHQDFANAVVFSPDGRTLAAGGDDLTVRLWDVADHRARGVLRGHTGSVRGVAYSRDGRTLASSGNDGTVRLWDPVRRRPTATLTGHSGAVRAVAFDPGARTGPAGGGGMLASSGSDGTVRLWDTTRHRLTATLTGHTGAVWGVAFDPRTRAVVSSSNDGTVRLWNTDVRAVSRSVSRFLSHQETAESSTAAGSTPQARRAGPNGSNPANTTNPVKPREATGRTPDGT</sequence>
<feature type="repeat" description="WD" evidence="3">
    <location>
        <begin position="756"/>
        <end position="797"/>
    </location>
</feature>
<evidence type="ECO:0000313" key="8">
    <source>
        <dbReference type="Proteomes" id="UP000599437"/>
    </source>
</evidence>
<feature type="compositionally biased region" description="Polar residues" evidence="4">
    <location>
        <begin position="1292"/>
        <end position="1302"/>
    </location>
</feature>
<accession>A0ABQ3DJD9</accession>
<feature type="compositionally biased region" description="Polar residues" evidence="4">
    <location>
        <begin position="1268"/>
        <end position="1285"/>
    </location>
</feature>
<feature type="repeat" description="WD" evidence="3">
    <location>
        <begin position="939"/>
        <end position="964"/>
    </location>
</feature>
<dbReference type="PROSITE" id="PS50294">
    <property type="entry name" value="WD_REPEATS_REGION"/>
    <property type="match status" value="12"/>
</dbReference>
<keyword evidence="5" id="KW-0812">Transmembrane</keyword>
<evidence type="ECO:0000256" key="4">
    <source>
        <dbReference type="SAM" id="MobiDB-lite"/>
    </source>
</evidence>
<feature type="region of interest" description="Disordered" evidence="4">
    <location>
        <begin position="1268"/>
        <end position="1316"/>
    </location>
</feature>
<feature type="repeat" description="WD" evidence="3">
    <location>
        <begin position="1130"/>
        <end position="1162"/>
    </location>
</feature>
<dbReference type="SUPFAM" id="SSF47413">
    <property type="entry name" value="lambda repressor-like DNA-binding domains"/>
    <property type="match status" value="1"/>
</dbReference>
<dbReference type="InterPro" id="IPR019775">
    <property type="entry name" value="WD40_repeat_CS"/>
</dbReference>
<dbReference type="InterPro" id="IPR010982">
    <property type="entry name" value="Lambda_DNA-bd_dom_sf"/>
</dbReference>
<feature type="repeat" description="WD" evidence="3">
    <location>
        <begin position="882"/>
        <end position="923"/>
    </location>
</feature>
<dbReference type="InterPro" id="IPR001387">
    <property type="entry name" value="Cro/C1-type_HTH"/>
</dbReference>
<feature type="repeat" description="WD" evidence="3">
    <location>
        <begin position="714"/>
        <end position="745"/>
    </location>
</feature>
<dbReference type="Pfam" id="PF20703">
    <property type="entry name" value="nSTAND1"/>
    <property type="match status" value="1"/>
</dbReference>
<feature type="repeat" description="WD" evidence="3">
    <location>
        <begin position="1172"/>
        <end position="1221"/>
    </location>
</feature>
<feature type="domain" description="HTH cro/C1-type" evidence="6">
    <location>
        <begin position="17"/>
        <end position="71"/>
    </location>
</feature>
<keyword evidence="2" id="KW-0677">Repeat</keyword>
<proteinExistence type="predicted"/>
<dbReference type="PRINTS" id="PR00320">
    <property type="entry name" value="GPROTEINBRPT"/>
</dbReference>
<dbReference type="SMART" id="SM00530">
    <property type="entry name" value="HTH_XRE"/>
    <property type="match status" value="1"/>
</dbReference>
<feature type="repeat" description="WD" evidence="3">
    <location>
        <begin position="798"/>
        <end position="830"/>
    </location>
</feature>
<dbReference type="PROSITE" id="PS50943">
    <property type="entry name" value="HTH_CROC1"/>
    <property type="match status" value="1"/>
</dbReference>
<comment type="caution">
    <text evidence="7">The sequence shown here is derived from an EMBL/GenBank/DDBJ whole genome shotgun (WGS) entry which is preliminary data.</text>
</comment>
<feature type="transmembrane region" description="Helical" evidence="5">
    <location>
        <begin position="587"/>
        <end position="606"/>
    </location>
</feature>
<dbReference type="PROSITE" id="PS50082">
    <property type="entry name" value="WD_REPEATS_2"/>
    <property type="match status" value="14"/>
</dbReference>
<reference evidence="8" key="1">
    <citation type="journal article" date="2019" name="Int. J. Syst. Evol. Microbiol.">
        <title>The Global Catalogue of Microorganisms (GCM) 10K type strain sequencing project: providing services to taxonomists for standard genome sequencing and annotation.</title>
        <authorList>
            <consortium name="The Broad Institute Genomics Platform"/>
            <consortium name="The Broad Institute Genome Sequencing Center for Infectious Disease"/>
            <person name="Wu L."/>
            <person name="Ma J."/>
        </authorList>
    </citation>
    <scope>NUCLEOTIDE SEQUENCE [LARGE SCALE GENOMIC DNA]</scope>
    <source>
        <strain evidence="8">JCM 4737</strain>
    </source>
</reference>
<feature type="repeat" description="WD" evidence="3">
    <location>
        <begin position="1004"/>
        <end position="1045"/>
    </location>
</feature>
<dbReference type="PROSITE" id="PS00678">
    <property type="entry name" value="WD_REPEATS_1"/>
    <property type="match status" value="7"/>
</dbReference>
<evidence type="ECO:0000256" key="1">
    <source>
        <dbReference type="ARBA" id="ARBA00022574"/>
    </source>
</evidence>
<name>A0ABQ3DJD9_9ACTN</name>
<organism evidence="7 8">
    <name type="scientific">Streptomyces chryseus</name>
    <dbReference type="NCBI Taxonomy" id="68186"/>
    <lineage>
        <taxon>Bacteria</taxon>
        <taxon>Bacillati</taxon>
        <taxon>Actinomycetota</taxon>
        <taxon>Actinomycetes</taxon>
        <taxon>Kitasatosporales</taxon>
        <taxon>Streptomycetaceae</taxon>
        <taxon>Streptomyces</taxon>
    </lineage>
</organism>
<feature type="repeat" description="WD" evidence="3">
    <location>
        <begin position="1046"/>
        <end position="1087"/>
    </location>
</feature>
<protein>
    <recommendedName>
        <fullName evidence="6">HTH cro/C1-type domain-containing protein</fullName>
    </recommendedName>
</protein>
<dbReference type="InterPro" id="IPR036322">
    <property type="entry name" value="WD40_repeat_dom_sf"/>
</dbReference>
<keyword evidence="5" id="KW-0472">Membrane</keyword>
<feature type="repeat" description="WD" evidence="3">
    <location>
        <begin position="1088"/>
        <end position="1129"/>
    </location>
</feature>
<keyword evidence="8" id="KW-1185">Reference proteome</keyword>
<dbReference type="EMBL" id="BMVO01000006">
    <property type="protein sequence ID" value="GHB01337.1"/>
    <property type="molecule type" value="Genomic_DNA"/>
</dbReference>
<evidence type="ECO:0000313" key="7">
    <source>
        <dbReference type="EMBL" id="GHB01337.1"/>
    </source>
</evidence>
<feature type="repeat" description="WD" evidence="3">
    <location>
        <begin position="1222"/>
        <end position="1263"/>
    </location>
</feature>
<evidence type="ECO:0000256" key="2">
    <source>
        <dbReference type="ARBA" id="ARBA00022737"/>
    </source>
</evidence>
<feature type="region of interest" description="Disordered" evidence="4">
    <location>
        <begin position="1185"/>
        <end position="1204"/>
    </location>
</feature>
<dbReference type="Gene3D" id="2.130.10.10">
    <property type="entry name" value="YVTN repeat-like/Quinoprotein amine dehydrogenase"/>
    <property type="match status" value="6"/>
</dbReference>
<dbReference type="PANTHER" id="PTHR22847:SF637">
    <property type="entry name" value="WD REPEAT DOMAIN 5B"/>
    <property type="match status" value="1"/>
</dbReference>
<evidence type="ECO:0000256" key="3">
    <source>
        <dbReference type="PROSITE-ProRule" id="PRU00221"/>
    </source>
</evidence>
<gene>
    <name evidence="7" type="ORF">GCM10010346_25230</name>
</gene>
<feature type="repeat" description="WD" evidence="3">
    <location>
        <begin position="976"/>
        <end position="1003"/>
    </location>
</feature>
<dbReference type="PANTHER" id="PTHR22847">
    <property type="entry name" value="WD40 REPEAT PROTEIN"/>
    <property type="match status" value="1"/>
</dbReference>
<dbReference type="Gene3D" id="1.10.260.40">
    <property type="entry name" value="lambda repressor-like DNA-binding domains"/>
    <property type="match status" value="1"/>
</dbReference>
<dbReference type="Pfam" id="PF00400">
    <property type="entry name" value="WD40"/>
    <property type="match status" value="13"/>
</dbReference>
<dbReference type="CDD" id="cd00200">
    <property type="entry name" value="WD40"/>
    <property type="match status" value="2"/>
</dbReference>
<evidence type="ECO:0000256" key="5">
    <source>
        <dbReference type="SAM" id="Phobius"/>
    </source>
</evidence>
<feature type="repeat" description="WD" evidence="3">
    <location>
        <begin position="671"/>
        <end position="702"/>
    </location>
</feature>
<keyword evidence="1 3" id="KW-0853">WD repeat</keyword>
<dbReference type="SMART" id="SM00320">
    <property type="entry name" value="WD40"/>
    <property type="match status" value="14"/>
</dbReference>
<evidence type="ECO:0000259" key="6">
    <source>
        <dbReference type="PROSITE" id="PS50943"/>
    </source>
</evidence>
<keyword evidence="5" id="KW-1133">Transmembrane helix</keyword>
<dbReference type="InterPro" id="IPR049052">
    <property type="entry name" value="nSTAND1"/>
</dbReference>
<dbReference type="SUPFAM" id="SSF50978">
    <property type="entry name" value="WD40 repeat-like"/>
    <property type="match status" value="2"/>
</dbReference>
<dbReference type="InterPro" id="IPR015943">
    <property type="entry name" value="WD40/YVTN_repeat-like_dom_sf"/>
</dbReference>
<dbReference type="Pfam" id="PF13560">
    <property type="entry name" value="HTH_31"/>
    <property type="match status" value="1"/>
</dbReference>
<dbReference type="InterPro" id="IPR001680">
    <property type="entry name" value="WD40_rpt"/>
</dbReference>
<dbReference type="CDD" id="cd00093">
    <property type="entry name" value="HTH_XRE"/>
    <property type="match status" value="1"/>
</dbReference>
<dbReference type="Proteomes" id="UP000599437">
    <property type="component" value="Unassembled WGS sequence"/>
</dbReference>
<dbReference type="InterPro" id="IPR020472">
    <property type="entry name" value="WD40_PAC1"/>
</dbReference>
<feature type="repeat" description="WD" evidence="3">
    <location>
        <begin position="840"/>
        <end position="881"/>
    </location>
</feature>